<dbReference type="SUPFAM" id="SSF103088">
    <property type="entry name" value="OmpA-like"/>
    <property type="match status" value="1"/>
</dbReference>
<dbReference type="PROSITE" id="PS51123">
    <property type="entry name" value="OMPA_2"/>
    <property type="match status" value="1"/>
</dbReference>
<dbReference type="PRINTS" id="PR01021">
    <property type="entry name" value="OMPADOMAIN"/>
</dbReference>
<dbReference type="OrthoDB" id="9792021at2"/>
<sequence length="331" mass="36833">MKKHRILSQIIGIFIIALPVYADEPGTDNPLVSRYSGAVMHGYLEREYDAVSLPSGPLHIEAYHNRRGWDAEILQAVEIPLEGRVTWITYQAPENRSVLEILRNYQQALVADGFDLQFECVDRTGCGSWMSKYVRDMVMPRSYQRQLRRSMVPPTSFHGRASLAGRENQAGSAHVFLFIMDMDQPVIHKVVVEGVAMQAGLVETGVRSADELQASLTTVGKAIIDGIFFEHDSADIRPESIDALAQMAQLLENNPDINVLVVGHTDNQGSFDYNADLSLRRAEAVRRALASDYGITTNRMVAKGASFMAPVASNTSEEGRELNRRVELVLK</sequence>
<dbReference type="InterPro" id="IPR050330">
    <property type="entry name" value="Bact_OuterMem_StrucFunc"/>
</dbReference>
<dbReference type="AlphaFoldDB" id="A0A543KG58"/>
<evidence type="ECO:0000259" key="4">
    <source>
        <dbReference type="PROSITE" id="PS51123"/>
    </source>
</evidence>
<dbReference type="GO" id="GO:0009279">
    <property type="term" value="C:cell outer membrane"/>
    <property type="evidence" value="ECO:0007669"/>
    <property type="project" value="UniProtKB-SubCell"/>
</dbReference>
<proteinExistence type="predicted"/>
<dbReference type="Gene3D" id="3.30.1330.60">
    <property type="entry name" value="OmpA-like domain"/>
    <property type="match status" value="1"/>
</dbReference>
<dbReference type="RefSeq" id="WP_142082474.1">
    <property type="nucleotide sequence ID" value="NZ_VFPT01000001.1"/>
</dbReference>
<keyword evidence="6" id="KW-1185">Reference proteome</keyword>
<feature type="domain" description="OmpA-like" evidence="4">
    <location>
        <begin position="216"/>
        <end position="331"/>
    </location>
</feature>
<gene>
    <name evidence="5" type="ORF">BD293_2728</name>
</gene>
<reference evidence="5 6" key="1">
    <citation type="submission" date="2019-06" db="EMBL/GenBank/DDBJ databases">
        <title>Genomic Encyclopedia of Archaeal and Bacterial Type Strains, Phase II (KMG-II): from individual species to whole genera.</title>
        <authorList>
            <person name="Goeker M."/>
        </authorList>
    </citation>
    <scope>NUCLEOTIDE SEQUENCE [LARGE SCALE GENOMIC DNA]</scope>
    <source>
        <strain evidence="5 6">DSM 18423</strain>
    </source>
</reference>
<dbReference type="PANTHER" id="PTHR30329:SF20">
    <property type="entry name" value="EXPORTED PROTEIN"/>
    <property type="match status" value="1"/>
</dbReference>
<dbReference type="EMBL" id="VFPT01000001">
    <property type="protein sequence ID" value="TQM94071.1"/>
    <property type="molecule type" value="Genomic_DNA"/>
</dbReference>
<dbReference type="PANTHER" id="PTHR30329">
    <property type="entry name" value="STATOR ELEMENT OF FLAGELLAR MOTOR COMPLEX"/>
    <property type="match status" value="1"/>
</dbReference>
<comment type="caution">
    <text evidence="5">The sequence shown here is derived from an EMBL/GenBank/DDBJ whole genome shotgun (WGS) entry which is preliminary data.</text>
</comment>
<comment type="subcellular location">
    <subcellularLocation>
        <location evidence="1">Cell outer membrane</location>
    </subcellularLocation>
</comment>
<evidence type="ECO:0000313" key="6">
    <source>
        <dbReference type="Proteomes" id="UP000320582"/>
    </source>
</evidence>
<dbReference type="CDD" id="cd07185">
    <property type="entry name" value="OmpA_C-like"/>
    <property type="match status" value="1"/>
</dbReference>
<evidence type="ECO:0000256" key="3">
    <source>
        <dbReference type="PROSITE-ProRule" id="PRU00473"/>
    </source>
</evidence>
<name>A0A543KG58_9RHOB</name>
<dbReference type="Proteomes" id="UP000320582">
    <property type="component" value="Unassembled WGS sequence"/>
</dbReference>
<accession>A0A543KG58</accession>
<dbReference type="InterPro" id="IPR006665">
    <property type="entry name" value="OmpA-like"/>
</dbReference>
<keyword evidence="2 3" id="KW-0472">Membrane</keyword>
<evidence type="ECO:0000256" key="1">
    <source>
        <dbReference type="ARBA" id="ARBA00004442"/>
    </source>
</evidence>
<dbReference type="InterPro" id="IPR036737">
    <property type="entry name" value="OmpA-like_sf"/>
</dbReference>
<protein>
    <submittedName>
        <fullName evidence="5">Outer membrane protein OmpA-like peptidoglycan-associated protein</fullName>
    </submittedName>
</protein>
<evidence type="ECO:0000256" key="2">
    <source>
        <dbReference type="ARBA" id="ARBA00023136"/>
    </source>
</evidence>
<dbReference type="Pfam" id="PF00691">
    <property type="entry name" value="OmpA"/>
    <property type="match status" value="1"/>
</dbReference>
<organism evidence="5 6">
    <name type="scientific">Roseinatronobacter monicus</name>
    <dbReference type="NCBI Taxonomy" id="393481"/>
    <lineage>
        <taxon>Bacteria</taxon>
        <taxon>Pseudomonadati</taxon>
        <taxon>Pseudomonadota</taxon>
        <taxon>Alphaproteobacteria</taxon>
        <taxon>Rhodobacterales</taxon>
        <taxon>Paracoccaceae</taxon>
        <taxon>Roseinatronobacter</taxon>
    </lineage>
</organism>
<evidence type="ECO:0000313" key="5">
    <source>
        <dbReference type="EMBL" id="TQM94071.1"/>
    </source>
</evidence>
<dbReference type="InterPro" id="IPR006664">
    <property type="entry name" value="OMP_bac"/>
</dbReference>